<protein>
    <submittedName>
        <fullName evidence="2">Uncharacterized protein</fullName>
    </submittedName>
</protein>
<name>A0A9P6U7G2_9FUNG</name>
<evidence type="ECO:0000256" key="1">
    <source>
        <dbReference type="SAM" id="Phobius"/>
    </source>
</evidence>
<proteinExistence type="predicted"/>
<comment type="caution">
    <text evidence="2">The sequence shown here is derived from an EMBL/GenBank/DDBJ whole genome shotgun (WGS) entry which is preliminary data.</text>
</comment>
<evidence type="ECO:0000313" key="3">
    <source>
        <dbReference type="Proteomes" id="UP000807716"/>
    </source>
</evidence>
<keyword evidence="1" id="KW-0812">Transmembrane</keyword>
<dbReference type="Proteomes" id="UP000807716">
    <property type="component" value="Unassembled WGS sequence"/>
</dbReference>
<dbReference type="EMBL" id="JAAAJB010000185">
    <property type="protein sequence ID" value="KAG0262499.1"/>
    <property type="molecule type" value="Genomic_DNA"/>
</dbReference>
<keyword evidence="1" id="KW-0472">Membrane</keyword>
<evidence type="ECO:0000313" key="2">
    <source>
        <dbReference type="EMBL" id="KAG0262499.1"/>
    </source>
</evidence>
<gene>
    <name evidence="2" type="ORF">DFQ27_002295</name>
</gene>
<sequence length="138" mass="14953">MMTPRKLMKHQAFLDRYESGMRSYMRREGLLLFVALTILITGTGAIALSDMQISIGYLFVLIAVAAILGFTGTFLTYSYKVTQARKAIAVADAERGGVHFNQILTNAPLDRTWNDALPVSTSTPSALATPTPVDPASA</sequence>
<accession>A0A9P6U7G2</accession>
<keyword evidence="1" id="KW-1133">Transmembrane helix</keyword>
<feature type="transmembrane region" description="Helical" evidence="1">
    <location>
        <begin position="55"/>
        <end position="77"/>
    </location>
</feature>
<dbReference type="OrthoDB" id="2410043at2759"/>
<organism evidence="2 3">
    <name type="scientific">Actinomortierella ambigua</name>
    <dbReference type="NCBI Taxonomy" id="1343610"/>
    <lineage>
        <taxon>Eukaryota</taxon>
        <taxon>Fungi</taxon>
        <taxon>Fungi incertae sedis</taxon>
        <taxon>Mucoromycota</taxon>
        <taxon>Mortierellomycotina</taxon>
        <taxon>Mortierellomycetes</taxon>
        <taxon>Mortierellales</taxon>
        <taxon>Mortierellaceae</taxon>
        <taxon>Actinomortierella</taxon>
    </lineage>
</organism>
<keyword evidence="3" id="KW-1185">Reference proteome</keyword>
<reference evidence="2" key="1">
    <citation type="journal article" date="2020" name="Fungal Divers.">
        <title>Resolving the Mortierellaceae phylogeny through synthesis of multi-gene phylogenetics and phylogenomics.</title>
        <authorList>
            <person name="Vandepol N."/>
            <person name="Liber J."/>
            <person name="Desiro A."/>
            <person name="Na H."/>
            <person name="Kennedy M."/>
            <person name="Barry K."/>
            <person name="Grigoriev I.V."/>
            <person name="Miller A.N."/>
            <person name="O'Donnell K."/>
            <person name="Stajich J.E."/>
            <person name="Bonito G."/>
        </authorList>
    </citation>
    <scope>NUCLEOTIDE SEQUENCE</scope>
    <source>
        <strain evidence="2">BC1065</strain>
    </source>
</reference>
<dbReference type="AlphaFoldDB" id="A0A9P6U7G2"/>